<dbReference type="Proteomes" id="UP000778797">
    <property type="component" value="Unassembled WGS sequence"/>
</dbReference>
<name>A0ABS8ENI2_9FLAO</name>
<sequence length="478" mass="52647">MLSFTKPYFTFILVIVFASISHAQIVISTPNLQFSKACASPTFNTFNLTFTFSPESNLSETNQFNIELSDASGSFTNSEIIYTTAQGAITSSPATLSFSMPTTVAGENYKIRIKSSSSAANSTGSVDFAAYYKLHDIPFSINNLIETAAYCSNGGYLLTIDSPESNNSSPLQYPSLTYNWYRETSATTSVFVASSETLLVNTPGIYFAETNYGTCTSESFSNRVTVTELTSDTEVSINSSMDNPFCASEGATILTTINAENYQWFKDGEEVTDATEQTYTTDEPGFYSVNIDLGECTTNAEIDLLTNDFESSINVLETNSISEGESLFVTVTTDAIDPIFRWYFNGELIDSAITESYEATEIGNYKVSVTQTDGCISSKEFLFTIIEPFPDVAEIPNIISPDGDGINDTWIIPQAFVDGTDTEVTLYSAQGKVVFTTKNYQNNWPLNQLRFQDINPVYYYVITTSNNRTRKGSITVIK</sequence>
<dbReference type="InterPro" id="IPR013783">
    <property type="entry name" value="Ig-like_fold"/>
</dbReference>
<evidence type="ECO:0000313" key="2">
    <source>
        <dbReference type="Proteomes" id="UP000778797"/>
    </source>
</evidence>
<proteinExistence type="predicted"/>
<keyword evidence="2" id="KW-1185">Reference proteome</keyword>
<evidence type="ECO:0000313" key="1">
    <source>
        <dbReference type="EMBL" id="MCC1484562.1"/>
    </source>
</evidence>
<dbReference type="Gene3D" id="2.60.40.10">
    <property type="entry name" value="Immunoglobulins"/>
    <property type="match status" value="1"/>
</dbReference>
<dbReference type="EMBL" id="JAFMPT010000009">
    <property type="protein sequence ID" value="MCC1484562.1"/>
    <property type="molecule type" value="Genomic_DNA"/>
</dbReference>
<dbReference type="Pfam" id="PF13585">
    <property type="entry name" value="CHU_C"/>
    <property type="match status" value="1"/>
</dbReference>
<gene>
    <name evidence="1" type="ORF">J1C55_08185</name>
</gene>
<comment type="caution">
    <text evidence="1">The sequence shown here is derived from an EMBL/GenBank/DDBJ whole genome shotgun (WGS) entry which is preliminary data.</text>
</comment>
<accession>A0ABS8ENI2</accession>
<reference evidence="2" key="2">
    <citation type="submission" date="2023-07" db="EMBL/GenBank/DDBJ databases">
        <title>Genome of Winogradskyella sp. E313.</title>
        <authorList>
            <person name="Zhou Y."/>
        </authorList>
    </citation>
    <scope>NUCLEOTIDE SEQUENCE [LARGE SCALE GENOMIC DNA]</scope>
    <source>
        <strain evidence="2">E313</strain>
    </source>
</reference>
<dbReference type="RefSeq" id="WP_227477010.1">
    <property type="nucleotide sequence ID" value="NZ_JAFMPT010000009.1"/>
</dbReference>
<protein>
    <submittedName>
        <fullName evidence="1">Gliding motility-associated C-terminal domain-containing protein</fullName>
    </submittedName>
</protein>
<reference evidence="2" key="1">
    <citation type="submission" date="2021-03" db="EMBL/GenBank/DDBJ databases">
        <title>Genome of Cognatishimia sp. F0-27.</title>
        <authorList>
            <person name="Ping X."/>
        </authorList>
    </citation>
    <scope>NUCLEOTIDE SEQUENCE [LARGE SCALE GENOMIC DNA]</scope>
    <source>
        <strain evidence="2">E313</strain>
    </source>
</reference>
<organism evidence="1 2">
    <name type="scientific">Winogradskyella immobilis</name>
    <dbReference type="NCBI Taxonomy" id="2816852"/>
    <lineage>
        <taxon>Bacteria</taxon>
        <taxon>Pseudomonadati</taxon>
        <taxon>Bacteroidota</taxon>
        <taxon>Flavobacteriia</taxon>
        <taxon>Flavobacteriales</taxon>
        <taxon>Flavobacteriaceae</taxon>
        <taxon>Winogradskyella</taxon>
    </lineage>
</organism>